<keyword evidence="2" id="KW-1185">Reference proteome</keyword>
<name>A0A291QSI6_9BACT</name>
<organism evidence="1 2">
    <name type="scientific">Chitinophaga caeni</name>
    <dbReference type="NCBI Taxonomy" id="2029983"/>
    <lineage>
        <taxon>Bacteria</taxon>
        <taxon>Pseudomonadati</taxon>
        <taxon>Bacteroidota</taxon>
        <taxon>Chitinophagia</taxon>
        <taxon>Chitinophagales</taxon>
        <taxon>Chitinophagaceae</taxon>
        <taxon>Chitinophaga</taxon>
    </lineage>
</organism>
<reference evidence="1 2" key="1">
    <citation type="submission" date="2017-10" db="EMBL/GenBank/DDBJ databases">
        <title>Paenichitinophaga pekingensis gen. nov., sp. nov., isolated from activated sludge.</title>
        <authorList>
            <person name="Jin D."/>
            <person name="Kong X."/>
            <person name="Deng Y."/>
            <person name="Bai Z."/>
        </authorList>
    </citation>
    <scope>NUCLEOTIDE SEQUENCE [LARGE SCALE GENOMIC DNA]</scope>
    <source>
        <strain evidence="1 2">13</strain>
    </source>
</reference>
<accession>A0A291QSI6</accession>
<protein>
    <submittedName>
        <fullName evidence="1">Uncharacterized protein</fullName>
    </submittedName>
</protein>
<dbReference type="Proteomes" id="UP000220133">
    <property type="component" value="Chromosome"/>
</dbReference>
<dbReference type="EMBL" id="CP023777">
    <property type="protein sequence ID" value="ATL46938.1"/>
    <property type="molecule type" value="Genomic_DNA"/>
</dbReference>
<evidence type="ECO:0000313" key="2">
    <source>
        <dbReference type="Proteomes" id="UP000220133"/>
    </source>
</evidence>
<sequence length="70" mass="8375">MSRERHLAFYIYYGIDYSGIWPRAAPSILFPINRQNQTIKEMMQNFAIHLCMFPHTTAQKRAISQRFYFG</sequence>
<gene>
    <name evidence="1" type="ORF">COR50_06935</name>
</gene>
<proteinExistence type="predicted"/>
<evidence type="ECO:0000313" key="1">
    <source>
        <dbReference type="EMBL" id="ATL46938.1"/>
    </source>
</evidence>
<dbReference type="AlphaFoldDB" id="A0A291QSI6"/>
<dbReference type="KEGG" id="cbae:COR50_06935"/>